<dbReference type="PANTHER" id="PTHR43166">
    <property type="entry name" value="AMINO ACID IMPORT ATP-BINDING PROTEIN"/>
    <property type="match status" value="1"/>
</dbReference>
<sequence length="394" mass="41126">MTQLFDTLGFIEASAVRAGAGGGAAAHDEAVTPADGAAVSLEQVGKVFATPRGQAAALRDVTLDVRRGEVFGIIGRSGAGKSTLLRLLNGLERPSSGRVRVQGVDVGALDEDGLVALRRRTGMVFQHFNLLSAKTVFENVALPLKIAGVPKAERVRKVDALLDLVGLAAKRDAYPASLSGGQKQRVGIARALVHDPEVLLCDEATSALDPETTQSILALLADINRRLGLTIVLITHEMEVIRAVCDTVAVIEQGEVVETGPVWRVFGDPRHGATRALLSTLQHDLPAELAARVRPLPEQSALPDGARIVLDVRYTGESGGEPDVGALAAALGGSVRFLHGGIESIQGHAQGRLVIAATPRADDAGASAAHGGAVAALLERARRHANHAEVLGYV</sequence>
<gene>
    <name evidence="13" type="ORF">WS64_27410</name>
</gene>
<dbReference type="InterPro" id="IPR003593">
    <property type="entry name" value="AAA+_ATPase"/>
</dbReference>
<evidence type="ECO:0000256" key="6">
    <source>
        <dbReference type="ARBA" id="ARBA00022519"/>
    </source>
</evidence>
<dbReference type="InterPro" id="IPR003439">
    <property type="entry name" value="ABC_transporter-like_ATP-bd"/>
</dbReference>
<evidence type="ECO:0000256" key="7">
    <source>
        <dbReference type="ARBA" id="ARBA00022741"/>
    </source>
</evidence>
<dbReference type="AlphaFoldDB" id="A0AAW3PT75"/>
<feature type="domain" description="ABC transporter" evidence="12">
    <location>
        <begin position="39"/>
        <end position="278"/>
    </location>
</feature>
<dbReference type="InterPro" id="IPR050086">
    <property type="entry name" value="MetN_ABC_transporter-like"/>
</dbReference>
<comment type="similarity">
    <text evidence="2">Belongs to the ABC transporter superfamily.</text>
</comment>
<keyword evidence="6" id="KW-0997">Cell inner membrane</keyword>
<evidence type="ECO:0000256" key="1">
    <source>
        <dbReference type="ARBA" id="ARBA00002579"/>
    </source>
</evidence>
<keyword evidence="8 13" id="KW-0067">ATP-binding</keyword>
<comment type="function">
    <text evidence="1">Part of the ABC transporter FtsEX involved in cellular division. Important for assembly or stability of the septal ring.</text>
</comment>
<dbReference type="Gene3D" id="3.40.50.300">
    <property type="entry name" value="P-loop containing nucleotide triphosphate hydrolases"/>
    <property type="match status" value="1"/>
</dbReference>
<evidence type="ECO:0000256" key="2">
    <source>
        <dbReference type="ARBA" id="ARBA00005417"/>
    </source>
</evidence>
<dbReference type="SMART" id="SM00382">
    <property type="entry name" value="AAA"/>
    <property type="match status" value="1"/>
</dbReference>
<comment type="caution">
    <text evidence="13">The sequence shown here is derived from an EMBL/GenBank/DDBJ whole genome shotgun (WGS) entry which is preliminary data.</text>
</comment>
<evidence type="ECO:0000256" key="8">
    <source>
        <dbReference type="ARBA" id="ARBA00022840"/>
    </source>
</evidence>
<dbReference type="GO" id="GO:0005524">
    <property type="term" value="F:ATP binding"/>
    <property type="evidence" value="ECO:0007669"/>
    <property type="project" value="UniProtKB-KW"/>
</dbReference>
<dbReference type="InterPro" id="IPR041701">
    <property type="entry name" value="MetN_ABC"/>
</dbReference>
<evidence type="ECO:0000259" key="12">
    <source>
        <dbReference type="PROSITE" id="PS50893"/>
    </source>
</evidence>
<protein>
    <recommendedName>
        <fullName evidence="3">Cell division ATP-binding protein FtsE</fullName>
    </recommendedName>
</protein>
<dbReference type="EMBL" id="LNJP01000003">
    <property type="protein sequence ID" value="KWZ31964.1"/>
    <property type="molecule type" value="Genomic_DNA"/>
</dbReference>
<keyword evidence="9" id="KW-1278">Translocase</keyword>
<dbReference type="RefSeq" id="WP_060968298.1">
    <property type="nucleotide sequence ID" value="NZ_LNJP01000003.1"/>
</dbReference>
<proteinExistence type="inferred from homology"/>
<dbReference type="SMART" id="SM00930">
    <property type="entry name" value="NIL"/>
    <property type="match status" value="1"/>
</dbReference>
<keyword evidence="10" id="KW-0029">Amino-acid transport</keyword>
<keyword evidence="4" id="KW-0813">Transport</keyword>
<name>A0AAW3PT75_9BURK</name>
<evidence type="ECO:0000256" key="5">
    <source>
        <dbReference type="ARBA" id="ARBA00022475"/>
    </source>
</evidence>
<dbReference type="PANTHER" id="PTHR43166:SF30">
    <property type="entry name" value="METHIONINE IMPORT ATP-BINDING PROTEIN METN"/>
    <property type="match status" value="1"/>
</dbReference>
<dbReference type="GO" id="GO:0016887">
    <property type="term" value="F:ATP hydrolysis activity"/>
    <property type="evidence" value="ECO:0007669"/>
    <property type="project" value="InterPro"/>
</dbReference>
<keyword evidence="11" id="KW-0472">Membrane</keyword>
<accession>A0AAW3PT75</accession>
<keyword evidence="5" id="KW-1003">Cell membrane</keyword>
<dbReference type="SUPFAM" id="SSF52540">
    <property type="entry name" value="P-loop containing nucleoside triphosphate hydrolases"/>
    <property type="match status" value="1"/>
</dbReference>
<evidence type="ECO:0000313" key="13">
    <source>
        <dbReference type="EMBL" id="KWZ31964.1"/>
    </source>
</evidence>
<dbReference type="InterPro" id="IPR018449">
    <property type="entry name" value="NIL_domain"/>
</dbReference>
<dbReference type="Proteomes" id="UP000070434">
    <property type="component" value="Unassembled WGS sequence"/>
</dbReference>
<dbReference type="InterPro" id="IPR045865">
    <property type="entry name" value="ACT-like_dom_sf"/>
</dbReference>
<reference evidence="13 14" key="1">
    <citation type="submission" date="2015-11" db="EMBL/GenBank/DDBJ databases">
        <authorList>
            <person name="Sahl J."/>
            <person name="Wagner D."/>
            <person name="Keim P."/>
        </authorList>
    </citation>
    <scope>NUCLEOTIDE SEQUENCE [LARGE SCALE GENOMIC DNA]</scope>
    <source>
        <strain evidence="13 14">AZ-4-2-10-S1-D7</strain>
    </source>
</reference>
<dbReference type="InterPro" id="IPR017871">
    <property type="entry name" value="ABC_transporter-like_CS"/>
</dbReference>
<dbReference type="PROSITE" id="PS00211">
    <property type="entry name" value="ABC_TRANSPORTER_1"/>
    <property type="match status" value="1"/>
</dbReference>
<dbReference type="FunFam" id="3.40.50.300:FF:000056">
    <property type="entry name" value="Cell division ATP-binding protein FtsE"/>
    <property type="match status" value="1"/>
</dbReference>
<dbReference type="GO" id="GO:0005886">
    <property type="term" value="C:plasma membrane"/>
    <property type="evidence" value="ECO:0007669"/>
    <property type="project" value="UniProtKB-ARBA"/>
</dbReference>
<evidence type="ECO:0000256" key="4">
    <source>
        <dbReference type="ARBA" id="ARBA00022448"/>
    </source>
</evidence>
<dbReference type="InterPro" id="IPR027417">
    <property type="entry name" value="P-loop_NTPase"/>
</dbReference>
<evidence type="ECO:0000256" key="3">
    <source>
        <dbReference type="ARBA" id="ARBA00020019"/>
    </source>
</evidence>
<evidence type="ECO:0000313" key="14">
    <source>
        <dbReference type="Proteomes" id="UP000070434"/>
    </source>
</evidence>
<dbReference type="Pfam" id="PF09383">
    <property type="entry name" value="NIL"/>
    <property type="match status" value="1"/>
</dbReference>
<dbReference type="CDD" id="cd03258">
    <property type="entry name" value="ABC_MetN_methionine_transporter"/>
    <property type="match status" value="1"/>
</dbReference>
<dbReference type="SUPFAM" id="SSF55021">
    <property type="entry name" value="ACT-like"/>
    <property type="match status" value="1"/>
</dbReference>
<dbReference type="Gene3D" id="3.30.70.260">
    <property type="match status" value="1"/>
</dbReference>
<dbReference type="PROSITE" id="PS50893">
    <property type="entry name" value="ABC_TRANSPORTER_2"/>
    <property type="match status" value="1"/>
</dbReference>
<evidence type="ECO:0000256" key="9">
    <source>
        <dbReference type="ARBA" id="ARBA00022967"/>
    </source>
</evidence>
<dbReference type="Pfam" id="PF00005">
    <property type="entry name" value="ABC_tran"/>
    <property type="match status" value="1"/>
</dbReference>
<evidence type="ECO:0000256" key="10">
    <source>
        <dbReference type="ARBA" id="ARBA00022970"/>
    </source>
</evidence>
<evidence type="ECO:0000256" key="11">
    <source>
        <dbReference type="ARBA" id="ARBA00023136"/>
    </source>
</evidence>
<keyword evidence="7" id="KW-0547">Nucleotide-binding</keyword>
<dbReference type="GO" id="GO:0006865">
    <property type="term" value="P:amino acid transport"/>
    <property type="evidence" value="ECO:0007669"/>
    <property type="project" value="UniProtKB-KW"/>
</dbReference>
<organism evidence="13 14">
    <name type="scientific">Burkholderia anthina</name>
    <dbReference type="NCBI Taxonomy" id="179879"/>
    <lineage>
        <taxon>Bacteria</taxon>
        <taxon>Pseudomonadati</taxon>
        <taxon>Pseudomonadota</taxon>
        <taxon>Betaproteobacteria</taxon>
        <taxon>Burkholderiales</taxon>
        <taxon>Burkholderiaceae</taxon>
        <taxon>Burkholderia</taxon>
        <taxon>Burkholderia cepacia complex</taxon>
    </lineage>
</organism>